<gene>
    <name evidence="3" type="ORF">OMW55_10680</name>
</gene>
<dbReference type="InterPro" id="IPR035421">
    <property type="entry name" value="Terminase_6C"/>
</dbReference>
<evidence type="ECO:0000259" key="2">
    <source>
        <dbReference type="Pfam" id="PF17289"/>
    </source>
</evidence>
<protein>
    <submittedName>
        <fullName evidence="3">Terminase family protein</fullName>
    </submittedName>
</protein>
<keyword evidence="1" id="KW-1188">Viral release from host cell</keyword>
<dbReference type="RefSeq" id="WP_264883027.1">
    <property type="nucleotide sequence ID" value="NZ_JAPDOB010000002.1"/>
</dbReference>
<dbReference type="Pfam" id="PF03237">
    <property type="entry name" value="Terminase_6N"/>
    <property type="match status" value="1"/>
</dbReference>
<dbReference type="Proteomes" id="UP001526246">
    <property type="component" value="Unassembled WGS sequence"/>
</dbReference>
<proteinExistence type="predicted"/>
<dbReference type="EMBL" id="JAPDOB010000002">
    <property type="protein sequence ID" value="MCW3798266.1"/>
    <property type="molecule type" value="Genomic_DNA"/>
</dbReference>
<feature type="domain" description="Terminase large subunit gp17-like C-terminal" evidence="2">
    <location>
        <begin position="284"/>
        <end position="427"/>
    </location>
</feature>
<sequence>MPGMSPREVNRVLRRAALLCRDDPAAWTDFIVELPPSIIDTLKGHWGAGRGRTPQLAPDGNWRLWVIQAGRGFGKTRAGAEWVHSIARMETGVRVALVAASREEAVRVMVEGESGLLATSSADWRPEWLHSRGELEWPSGAIATVYSAAAPEALRGPQHHVAWCDELGKWGGGGARAWDNLTMGLRLGERPQVLVTTTPRGGSQLLKRVLAEPGIVTSKGSTFDNPHLPVAFVTAMEGLYGNSRLGRQELAGELLEEVEGSLFPPALLARQRAERPGAPARVVVGVDPPASAGGTCGIVVAASDEAGQLFVLHDGSVSGRSPEGWARAVADAATAWDADRVVAESNMGGAMVRSVLEQAAPALPLTLVNASRGKVARAEPVAVAFESGRAWLAGRFPELETELERLVPGEVPDPSPDRADAMVWALTALLERRAAPSLRTL</sequence>
<dbReference type="Gene3D" id="3.30.420.240">
    <property type="match status" value="1"/>
</dbReference>
<dbReference type="Pfam" id="PF17289">
    <property type="entry name" value="Terminase_6C"/>
    <property type="match status" value="1"/>
</dbReference>
<evidence type="ECO:0000313" key="4">
    <source>
        <dbReference type="Proteomes" id="UP001526246"/>
    </source>
</evidence>
<accession>A0ABT3JHL6</accession>
<name>A0ABT3JHL6_9SPHN</name>
<organism evidence="3 4">
    <name type="scientific">Sphingomonas arvum</name>
    <dbReference type="NCBI Taxonomy" id="2992113"/>
    <lineage>
        <taxon>Bacteria</taxon>
        <taxon>Pseudomonadati</taxon>
        <taxon>Pseudomonadota</taxon>
        <taxon>Alphaproteobacteria</taxon>
        <taxon>Sphingomonadales</taxon>
        <taxon>Sphingomonadaceae</taxon>
        <taxon>Sphingomonas</taxon>
    </lineage>
</organism>
<comment type="caution">
    <text evidence="3">The sequence shown here is derived from an EMBL/GenBank/DDBJ whole genome shotgun (WGS) entry which is preliminary data.</text>
</comment>
<evidence type="ECO:0000313" key="3">
    <source>
        <dbReference type="EMBL" id="MCW3798266.1"/>
    </source>
</evidence>
<reference evidence="3 4" key="1">
    <citation type="submission" date="2022-10" db="EMBL/GenBank/DDBJ databases">
        <title>Sphingomonas sp.</title>
        <authorList>
            <person name="Jin C."/>
        </authorList>
    </citation>
    <scope>NUCLEOTIDE SEQUENCE [LARGE SCALE GENOMIC DNA]</scope>
    <source>
        <strain evidence="3 4">BN140010</strain>
    </source>
</reference>
<dbReference type="Gene3D" id="3.40.50.300">
    <property type="entry name" value="P-loop containing nucleotide triphosphate hydrolases"/>
    <property type="match status" value="1"/>
</dbReference>
<dbReference type="InterPro" id="IPR027417">
    <property type="entry name" value="P-loop_NTPase"/>
</dbReference>
<evidence type="ECO:0000256" key="1">
    <source>
        <dbReference type="ARBA" id="ARBA00022612"/>
    </source>
</evidence>
<keyword evidence="4" id="KW-1185">Reference proteome</keyword>